<dbReference type="GO" id="GO:0003684">
    <property type="term" value="F:damaged DNA binding"/>
    <property type="evidence" value="ECO:0007669"/>
    <property type="project" value="InterPro"/>
</dbReference>
<evidence type="ECO:0000256" key="1">
    <source>
        <dbReference type="ARBA" id="ARBA00022723"/>
    </source>
</evidence>
<evidence type="ECO:0000313" key="15">
    <source>
        <dbReference type="EMBL" id="BDR56797.1"/>
    </source>
</evidence>
<dbReference type="GO" id="GO:0016787">
    <property type="term" value="F:hydrolase activity"/>
    <property type="evidence" value="ECO:0007669"/>
    <property type="project" value="UniProtKB-KW"/>
</dbReference>
<keyword evidence="8 11" id="KW-0346">Stress response</keyword>
<dbReference type="InterPro" id="IPR020568">
    <property type="entry name" value="Ribosomal_Su5_D2-typ_SF"/>
</dbReference>
<keyword evidence="6 13" id="KW-0862">Zinc</keyword>
<evidence type="ECO:0000256" key="8">
    <source>
        <dbReference type="ARBA" id="ARBA00023016"/>
    </source>
</evidence>
<keyword evidence="1 11" id="KW-0479">Metal-binding</keyword>
<dbReference type="SUPFAM" id="SSF54211">
    <property type="entry name" value="Ribosomal protein S5 domain 2-like"/>
    <property type="match status" value="1"/>
</dbReference>
<keyword evidence="9 11" id="KW-0238">DNA-binding</keyword>
<evidence type="ECO:0000256" key="6">
    <source>
        <dbReference type="ARBA" id="ARBA00022833"/>
    </source>
</evidence>
<dbReference type="GO" id="GO:0005524">
    <property type="term" value="F:ATP binding"/>
    <property type="evidence" value="ECO:0007669"/>
    <property type="project" value="UniProtKB-UniRule"/>
</dbReference>
<keyword evidence="5" id="KW-0378">Hydrolase</keyword>
<evidence type="ECO:0000313" key="16">
    <source>
        <dbReference type="Proteomes" id="UP001321804"/>
    </source>
</evidence>
<dbReference type="PROSITE" id="PS50162">
    <property type="entry name" value="RECA_2"/>
    <property type="match status" value="1"/>
</dbReference>
<evidence type="ECO:0000256" key="10">
    <source>
        <dbReference type="ARBA" id="ARBA00023204"/>
    </source>
</evidence>
<dbReference type="Gene3D" id="3.30.230.10">
    <property type="match status" value="1"/>
</dbReference>
<sequence length="455" mass="49665">MVKTKTIYVCSNCGYESAVQYGVCPNCHEFDTMEPLVKKSQETLKKKAKIGEQAVAKSIDEISINDLARLKTGVDEFDRVLGGGLVPGSLVLISGDPGIGKSTILLQIASKIVSQDQKVLYVSGEESASQIKRRAERLGVRGKELIILSTSDFDEVESLLGEVKPDLLVVDSIQTMELSDIDGAVGSVSVVKELTSRLMKIAKNQNITTFIVGHITKDGTIAGPKILEHMVDTVIYIEGDKFHLYRIMHTVKNRFGSTDEIGLFEMHEDGLKEVTNPSEMFLQERLEGANGSAVVVSMEGTRPILVEIQALLTPTLFGNARRTATGIDYNRVSLIMAVLEKRANILLQNQDAYIKVTGGVRLDEPAIDLACAMAITSSFKNKEIPASVCFIGELGLAGEARSVNRIELRIAEAEKLGFKKVFVPANNLKNYHDKPKIEVIGVKTIAETIKKVLGS</sequence>
<dbReference type="GO" id="GO:0140664">
    <property type="term" value="F:ATP-dependent DNA damage sensor activity"/>
    <property type="evidence" value="ECO:0007669"/>
    <property type="project" value="InterPro"/>
</dbReference>
<dbReference type="HAMAP" id="MF_01498">
    <property type="entry name" value="RadA_bact"/>
    <property type="match status" value="1"/>
</dbReference>
<dbReference type="InterPro" id="IPR014721">
    <property type="entry name" value="Ribsml_uS5_D2-typ_fold_subgr"/>
</dbReference>
<keyword evidence="2 11" id="KW-0547">Nucleotide-binding</keyword>
<dbReference type="InterPro" id="IPR004504">
    <property type="entry name" value="DNA_repair_RadA"/>
</dbReference>
<feature type="domain" description="RecA family profile 1" evidence="14">
    <location>
        <begin position="66"/>
        <end position="215"/>
    </location>
</feature>
<dbReference type="PRINTS" id="PR01874">
    <property type="entry name" value="DNAREPAIRADA"/>
</dbReference>
<evidence type="ECO:0000259" key="14">
    <source>
        <dbReference type="PROSITE" id="PS50162"/>
    </source>
</evidence>
<dbReference type="PANTHER" id="PTHR32472:SF10">
    <property type="entry name" value="DNA REPAIR PROTEIN RADA-LIKE PROTEIN"/>
    <property type="match status" value="1"/>
</dbReference>
<dbReference type="PANTHER" id="PTHR32472">
    <property type="entry name" value="DNA REPAIR PROTEIN RADA"/>
    <property type="match status" value="1"/>
</dbReference>
<feature type="short sequence motif" description="RadA KNRFG motif" evidence="11">
    <location>
        <begin position="252"/>
        <end position="256"/>
    </location>
</feature>
<dbReference type="AlphaFoldDB" id="A0AAU9CS50"/>
<dbReference type="SUPFAM" id="SSF52540">
    <property type="entry name" value="P-loop containing nucleoside triphosphate hydrolases"/>
    <property type="match status" value="1"/>
</dbReference>
<evidence type="ECO:0000256" key="11">
    <source>
        <dbReference type="HAMAP-Rule" id="MF_01498"/>
    </source>
</evidence>
<feature type="binding site" evidence="11">
    <location>
        <begin position="95"/>
        <end position="102"/>
    </location>
    <ligand>
        <name>ATP</name>
        <dbReference type="ChEBI" id="CHEBI:30616"/>
    </ligand>
</feature>
<organism evidence="15 16">
    <name type="scientific">Xylocopilactobacillus apis</name>
    <dbReference type="NCBI Taxonomy" id="2932183"/>
    <lineage>
        <taxon>Bacteria</taxon>
        <taxon>Bacillati</taxon>
        <taxon>Bacillota</taxon>
        <taxon>Bacilli</taxon>
        <taxon>Lactobacillales</taxon>
        <taxon>Lactobacillaceae</taxon>
        <taxon>Xylocopilactobacillus</taxon>
    </lineage>
</organism>
<reference evidence="15 16" key="1">
    <citation type="journal article" date="2023" name="Microbiol. Spectr.">
        <title>Symbiosis of Carpenter Bees with Uncharacterized Lactic Acid Bacteria Showing NAD Auxotrophy.</title>
        <authorList>
            <person name="Kawasaki S."/>
            <person name="Ozawa K."/>
            <person name="Mori T."/>
            <person name="Yamamoto A."/>
            <person name="Ito M."/>
            <person name="Ohkuma M."/>
            <person name="Sakamoto M."/>
            <person name="Matsutani M."/>
        </authorList>
    </citation>
    <scope>NUCLEOTIDE SEQUENCE [LARGE SCALE GENOMIC DNA]</scope>
    <source>
        <strain evidence="15 16">KimC2</strain>
    </source>
</reference>
<accession>A0AAU9CS50</accession>
<dbReference type="InterPro" id="IPR041166">
    <property type="entry name" value="Rubredoxin_2"/>
</dbReference>
<dbReference type="GO" id="GO:0005829">
    <property type="term" value="C:cytosol"/>
    <property type="evidence" value="ECO:0007669"/>
    <property type="project" value="TreeGrafter"/>
</dbReference>
<keyword evidence="4 13" id="KW-0863">Zinc-finger</keyword>
<comment type="similarity">
    <text evidence="11 13">Belongs to the RecA family. RadA subfamily.</text>
</comment>
<comment type="function">
    <text evidence="11">Plays a role in repairing double-strand DNA breaks, probably involving stabilizing or processing branched DNA or blocked replication forks.</text>
</comment>
<dbReference type="Pfam" id="PF13541">
    <property type="entry name" value="ChlI"/>
    <property type="match status" value="1"/>
</dbReference>
<evidence type="ECO:0000256" key="2">
    <source>
        <dbReference type="ARBA" id="ARBA00022741"/>
    </source>
</evidence>
<dbReference type="RefSeq" id="WP_317695287.1">
    <property type="nucleotide sequence ID" value="NZ_AP026801.1"/>
</dbReference>
<evidence type="ECO:0000256" key="5">
    <source>
        <dbReference type="ARBA" id="ARBA00022801"/>
    </source>
</evidence>
<keyword evidence="7 11" id="KW-0067">ATP-binding</keyword>
<dbReference type="SMART" id="SM00382">
    <property type="entry name" value="AAA"/>
    <property type="match status" value="1"/>
</dbReference>
<keyword evidence="3 11" id="KW-0227">DNA damage</keyword>
<dbReference type="FunFam" id="3.30.230.10:FF:000031">
    <property type="entry name" value="DNA repair protein RadA"/>
    <property type="match status" value="1"/>
</dbReference>
<dbReference type="GO" id="GO:0008270">
    <property type="term" value="F:zinc ion binding"/>
    <property type="evidence" value="ECO:0007669"/>
    <property type="project" value="UniProtKB-KW"/>
</dbReference>
<evidence type="ECO:0000256" key="12">
    <source>
        <dbReference type="NCBIfam" id="TIGR00416"/>
    </source>
</evidence>
<dbReference type="InterPro" id="IPR027417">
    <property type="entry name" value="P-loop_NTPase"/>
</dbReference>
<proteinExistence type="inferred from homology"/>
<dbReference type="InterPro" id="IPR020588">
    <property type="entry name" value="RecA_ATP-bd"/>
</dbReference>
<dbReference type="Pfam" id="PF13481">
    <property type="entry name" value="AAA_25"/>
    <property type="match status" value="1"/>
</dbReference>
<comment type="domain">
    <text evidence="11">The middle region has homology to RecA with ATPase motifs including the RadA KNRFG motif, while the C-terminus is homologous to Lon protease.</text>
</comment>
<dbReference type="Proteomes" id="UP001321804">
    <property type="component" value="Chromosome"/>
</dbReference>
<name>A0AAU9CS50_9LACO</name>
<evidence type="ECO:0000256" key="3">
    <source>
        <dbReference type="ARBA" id="ARBA00022763"/>
    </source>
</evidence>
<evidence type="ECO:0000256" key="4">
    <source>
        <dbReference type="ARBA" id="ARBA00022771"/>
    </source>
</evidence>
<dbReference type="NCBIfam" id="TIGR00416">
    <property type="entry name" value="sms"/>
    <property type="match status" value="1"/>
</dbReference>
<dbReference type="Gene3D" id="3.40.50.300">
    <property type="entry name" value="P-loop containing nucleotide triphosphate hydrolases"/>
    <property type="match status" value="1"/>
</dbReference>
<protein>
    <recommendedName>
        <fullName evidence="11 12">DNA repair protein RadA</fullName>
    </recommendedName>
</protein>
<dbReference type="FunFam" id="3.40.50.300:FF:000050">
    <property type="entry name" value="DNA repair protein RadA"/>
    <property type="match status" value="1"/>
</dbReference>
<gene>
    <name evidence="11 15" type="primary">radA</name>
    <name evidence="15" type="ORF">KIMC2_13590</name>
</gene>
<evidence type="ECO:0000256" key="9">
    <source>
        <dbReference type="ARBA" id="ARBA00023125"/>
    </source>
</evidence>
<dbReference type="Pfam" id="PF18073">
    <property type="entry name" value="Zn_ribbon_LapB"/>
    <property type="match status" value="1"/>
</dbReference>
<dbReference type="KEGG" id="xak:KIMC2_13590"/>
<dbReference type="GO" id="GO:0000725">
    <property type="term" value="P:recombinational repair"/>
    <property type="evidence" value="ECO:0007669"/>
    <property type="project" value="UniProtKB-UniRule"/>
</dbReference>
<keyword evidence="10 11" id="KW-0234">DNA repair</keyword>
<feature type="region of interest" description="Lon-protease-like" evidence="11">
    <location>
        <begin position="351"/>
        <end position="455"/>
    </location>
</feature>
<keyword evidence="16" id="KW-1185">Reference proteome</keyword>
<dbReference type="EMBL" id="AP026801">
    <property type="protein sequence ID" value="BDR56797.1"/>
    <property type="molecule type" value="Genomic_DNA"/>
</dbReference>
<comment type="function">
    <text evidence="13">DNA-dependent ATPase involved in processing of recombination intermediates, plays a role in repairing DNA breaks. Stimulates the branch migration of RecA-mediated strand transfer reactions, allowing the 3' invading strand to extend heteroduplex DNA faster. Binds ssDNA in the presence of ADP but not other nucleotides, has ATPase activity that is stimulated by ssDNA and various branched DNA structures, but inhibited by SSB. Does not have RecA's homology-searching function.</text>
</comment>
<evidence type="ECO:0000256" key="13">
    <source>
        <dbReference type="RuleBase" id="RU003555"/>
    </source>
</evidence>
<dbReference type="CDD" id="cd01121">
    <property type="entry name" value="RadA_SMS_N"/>
    <property type="match status" value="1"/>
</dbReference>
<dbReference type="InterPro" id="IPR003593">
    <property type="entry name" value="AAA+_ATPase"/>
</dbReference>
<evidence type="ECO:0000256" key="7">
    <source>
        <dbReference type="ARBA" id="ARBA00022840"/>
    </source>
</evidence>